<dbReference type="Pfam" id="PF02687">
    <property type="entry name" value="FtsX"/>
    <property type="match status" value="1"/>
</dbReference>
<evidence type="ECO:0000256" key="4">
    <source>
        <dbReference type="ARBA" id="ARBA00022989"/>
    </source>
</evidence>
<proteinExistence type="predicted"/>
<keyword evidence="2" id="KW-1003">Cell membrane</keyword>
<keyword evidence="3 6" id="KW-0812">Transmembrane</keyword>
<dbReference type="InterPro" id="IPR003838">
    <property type="entry name" value="ABC3_permease_C"/>
</dbReference>
<evidence type="ECO:0000313" key="8">
    <source>
        <dbReference type="EMBL" id="CBG67334.1"/>
    </source>
</evidence>
<evidence type="ECO:0000256" key="3">
    <source>
        <dbReference type="ARBA" id="ARBA00022692"/>
    </source>
</evidence>
<evidence type="ECO:0000256" key="6">
    <source>
        <dbReference type="SAM" id="Phobius"/>
    </source>
</evidence>
<dbReference type="eggNOG" id="COG0577">
    <property type="taxonomic scope" value="Bacteria"/>
</dbReference>
<evidence type="ECO:0000256" key="2">
    <source>
        <dbReference type="ARBA" id="ARBA00022475"/>
    </source>
</evidence>
<sequence length="97" mass="10254">MMTVLDRRRELGMLRLAGSTRRQVMTMLRREGLPAAVVGVVLGSAIAAATLIPMMSGVTGDMPYVPPLVYGCFAVAAGGLALPAVTLPARATLRRWS</sequence>
<protein>
    <submittedName>
        <fullName evidence="8">Putative ABC transport system integral membrane protein</fullName>
    </submittedName>
</protein>
<reference evidence="8 9" key="1">
    <citation type="journal article" date="2010" name="Mol. Plant Microbe Interact.">
        <title>Streptomyces scabies 87-22 contains a coronafacic acid-like biosynthetic cluster that contributes to plant-microbe interactions.</title>
        <authorList>
            <person name="Bignell D.R."/>
            <person name="Seipke R.F."/>
            <person name="Huguet-Tapia J.C."/>
            <person name="Chambers A.H."/>
            <person name="Parry R.J."/>
            <person name="Loria R."/>
        </authorList>
    </citation>
    <scope>NUCLEOTIDE SEQUENCE [LARGE SCALE GENOMIC DNA]</scope>
    <source>
        <strain evidence="8 9">87.22</strain>
    </source>
</reference>
<feature type="domain" description="ABC3 transporter permease C-terminal" evidence="7">
    <location>
        <begin position="4"/>
        <end position="93"/>
    </location>
</feature>
<keyword evidence="5 6" id="KW-0472">Membrane</keyword>
<evidence type="ECO:0000256" key="1">
    <source>
        <dbReference type="ARBA" id="ARBA00004651"/>
    </source>
</evidence>
<keyword evidence="9" id="KW-1185">Reference proteome</keyword>
<dbReference type="Proteomes" id="UP000001444">
    <property type="component" value="Chromosome"/>
</dbReference>
<keyword evidence="4 6" id="KW-1133">Transmembrane helix</keyword>
<feature type="transmembrane region" description="Helical" evidence="6">
    <location>
        <begin position="32"/>
        <end position="56"/>
    </location>
</feature>
<feature type="transmembrane region" description="Helical" evidence="6">
    <location>
        <begin position="68"/>
        <end position="87"/>
    </location>
</feature>
<comment type="subcellular location">
    <subcellularLocation>
        <location evidence="1">Cell membrane</location>
        <topology evidence="1">Multi-pass membrane protein</topology>
    </subcellularLocation>
</comment>
<dbReference type="KEGG" id="scb:SCAB_1041"/>
<dbReference type="STRING" id="680198.SCAB_1041"/>
<dbReference type="EMBL" id="FN554889">
    <property type="protein sequence ID" value="CBG67334.1"/>
    <property type="molecule type" value="Genomic_DNA"/>
</dbReference>
<organism evidence="8 9">
    <name type="scientific">Streptomyces scabiei (strain 87.22)</name>
    <dbReference type="NCBI Taxonomy" id="680198"/>
    <lineage>
        <taxon>Bacteria</taxon>
        <taxon>Bacillati</taxon>
        <taxon>Actinomycetota</taxon>
        <taxon>Actinomycetes</taxon>
        <taxon>Kitasatosporales</taxon>
        <taxon>Streptomycetaceae</taxon>
        <taxon>Streptomyces</taxon>
    </lineage>
</organism>
<name>C9ZCV0_STRSW</name>
<dbReference type="HOGENOM" id="CLU_2345557_0_0_11"/>
<evidence type="ECO:0000259" key="7">
    <source>
        <dbReference type="Pfam" id="PF02687"/>
    </source>
</evidence>
<dbReference type="AlphaFoldDB" id="C9ZCV0"/>
<evidence type="ECO:0000256" key="5">
    <source>
        <dbReference type="ARBA" id="ARBA00023136"/>
    </source>
</evidence>
<dbReference type="GO" id="GO:0005886">
    <property type="term" value="C:plasma membrane"/>
    <property type="evidence" value="ECO:0007669"/>
    <property type="project" value="UniProtKB-SubCell"/>
</dbReference>
<accession>C9ZCV0</accession>
<evidence type="ECO:0000313" key="9">
    <source>
        <dbReference type="Proteomes" id="UP000001444"/>
    </source>
</evidence>
<gene>
    <name evidence="8" type="ordered locus">SCAB_1041</name>
</gene>